<feature type="transmembrane region" description="Helical" evidence="1">
    <location>
        <begin position="21"/>
        <end position="43"/>
    </location>
</feature>
<accession>A0A2V3PKR6</accession>
<comment type="caution">
    <text evidence="2">The sequence shown here is derived from an EMBL/GenBank/DDBJ whole genome shotgun (WGS) entry which is preliminary data.</text>
</comment>
<protein>
    <submittedName>
        <fullName evidence="2">Uncharacterized protein</fullName>
    </submittedName>
</protein>
<evidence type="ECO:0000313" key="3">
    <source>
        <dbReference type="Proteomes" id="UP000247973"/>
    </source>
</evidence>
<proteinExistence type="predicted"/>
<sequence length="55" mass="6436">MFTKVIKRSETLIKRLVKEKIIQISYLCLDIKATYLFITLPGITTRDSYTDKTSH</sequence>
<keyword evidence="1" id="KW-1133">Transmembrane helix</keyword>
<evidence type="ECO:0000256" key="1">
    <source>
        <dbReference type="SAM" id="Phobius"/>
    </source>
</evidence>
<gene>
    <name evidence="2" type="ORF">CLV62_12164</name>
</gene>
<keyword evidence="1" id="KW-0472">Membrane</keyword>
<keyword evidence="1" id="KW-0812">Transmembrane</keyword>
<name>A0A2V3PKR6_9BACT</name>
<organism evidence="2 3">
    <name type="scientific">Dysgonomonas alginatilytica</name>
    <dbReference type="NCBI Taxonomy" id="1605892"/>
    <lineage>
        <taxon>Bacteria</taxon>
        <taxon>Pseudomonadati</taxon>
        <taxon>Bacteroidota</taxon>
        <taxon>Bacteroidia</taxon>
        <taxon>Bacteroidales</taxon>
        <taxon>Dysgonomonadaceae</taxon>
        <taxon>Dysgonomonas</taxon>
    </lineage>
</organism>
<reference evidence="2 3" key="1">
    <citation type="submission" date="2018-03" db="EMBL/GenBank/DDBJ databases">
        <title>Genomic Encyclopedia of Archaeal and Bacterial Type Strains, Phase II (KMG-II): from individual species to whole genera.</title>
        <authorList>
            <person name="Goeker M."/>
        </authorList>
    </citation>
    <scope>NUCLEOTIDE SEQUENCE [LARGE SCALE GENOMIC DNA]</scope>
    <source>
        <strain evidence="2 3">DSM 100214</strain>
    </source>
</reference>
<evidence type="ECO:0000313" key="2">
    <source>
        <dbReference type="EMBL" id="PXV62241.1"/>
    </source>
</evidence>
<keyword evidence="3" id="KW-1185">Reference proteome</keyword>
<dbReference type="EMBL" id="QICL01000021">
    <property type="protein sequence ID" value="PXV62241.1"/>
    <property type="molecule type" value="Genomic_DNA"/>
</dbReference>
<dbReference type="AlphaFoldDB" id="A0A2V3PKR6"/>
<dbReference type="Proteomes" id="UP000247973">
    <property type="component" value="Unassembled WGS sequence"/>
</dbReference>